<keyword evidence="6" id="KW-0349">Heme</keyword>
<dbReference type="Gene3D" id="1.10.630.10">
    <property type="entry name" value="Cytochrome P450"/>
    <property type="match status" value="1"/>
</dbReference>
<dbReference type="InterPro" id="IPR053007">
    <property type="entry name" value="CYP450_monoxygenase_sec-met"/>
</dbReference>
<dbReference type="HOGENOM" id="CLU_018012_4_2_1"/>
<dbReference type="OMA" id="GSMLMIP"/>
<dbReference type="RefSeq" id="XP_003665309.1">
    <property type="nucleotide sequence ID" value="XM_003665261.1"/>
</dbReference>
<dbReference type="GO" id="GO:0020037">
    <property type="term" value="F:heme binding"/>
    <property type="evidence" value="ECO:0007669"/>
    <property type="project" value="InterPro"/>
</dbReference>
<evidence type="ECO:0000256" key="6">
    <source>
        <dbReference type="PIRSR" id="PIRSR602403-1"/>
    </source>
</evidence>
<sequence>MAPTVSLVLGGLAATYVFLRVLLTLTQDAREPPAILTDIPFVQPLIGMIREKAGFYIRLRDETRLPIYTLRLPFQRIYVVNATELIPVLQKQWRVISFAAIAADAGNVVGISKEGLEIMKRDLTSEHGFSTSWPRYIMPTMAPGPDLDAINRRAIEIYVDEMARLRARAAGEEGQPGKVVVGLWEWTRRMMVDSTTEAVWGPENPYRDPAVADAWKTFEAGFLTMSMFPLAWLLFPKLHAAREVAARAMIDYMRRGGYKTASGLVRRRVEHHCDLFGLSLDDVGRGELGNTFAVLGNTTPCALWVLYQIVSDDRVLADVRAELEALVEEEVVEGEEEEAEDGPTLVSSIDLARIKESCPVLLSTFQETLRFRAVNPGPRVLLEDVSLDGGRTLLKKGAMLMIPAPVQHTDTDAWGDDARQFDHRRFAPPSAGDGGGSAQGNNKKRKKPNRVAFRAFGGGHVLCPGRHFASTEILSLAALLVLQFDVVPVAGRWVEPTWDNSPAQAGFPVIDQDIPVELRPRDPRRKWRVVYSGSDKAMNIVAEDISAGGRGAL</sequence>
<keyword evidence="4 6" id="KW-0408">Iron</keyword>
<dbReference type="Proteomes" id="UP000007322">
    <property type="component" value="Chromosome 5"/>
</dbReference>
<evidence type="ECO:0000256" key="3">
    <source>
        <dbReference type="ARBA" id="ARBA00022723"/>
    </source>
</evidence>
<evidence type="ECO:0000256" key="7">
    <source>
        <dbReference type="SAM" id="MobiDB-lite"/>
    </source>
</evidence>
<accession>G2QKF8</accession>
<dbReference type="GeneID" id="11511069"/>
<reference evidence="8 9" key="1">
    <citation type="journal article" date="2011" name="Nat. Biotechnol.">
        <title>Comparative genomic analysis of the thermophilic biomass-degrading fungi Myceliophthora thermophila and Thielavia terrestris.</title>
        <authorList>
            <person name="Berka R.M."/>
            <person name="Grigoriev I.V."/>
            <person name="Otillar R."/>
            <person name="Salamov A."/>
            <person name="Grimwood J."/>
            <person name="Reid I."/>
            <person name="Ishmael N."/>
            <person name="John T."/>
            <person name="Darmond C."/>
            <person name="Moisan M.-C."/>
            <person name="Henrissat B."/>
            <person name="Coutinho P.M."/>
            <person name="Lombard V."/>
            <person name="Natvig D.O."/>
            <person name="Lindquist E."/>
            <person name="Schmutz J."/>
            <person name="Lucas S."/>
            <person name="Harris P."/>
            <person name="Powlowski J."/>
            <person name="Bellemare A."/>
            <person name="Taylor D."/>
            <person name="Butler G."/>
            <person name="de Vries R.P."/>
            <person name="Allijn I.E."/>
            <person name="van den Brink J."/>
            <person name="Ushinsky S."/>
            <person name="Storms R."/>
            <person name="Powell A.J."/>
            <person name="Paulsen I.T."/>
            <person name="Elbourne L.D.H."/>
            <person name="Baker S.E."/>
            <person name="Magnuson J."/>
            <person name="LaBoissiere S."/>
            <person name="Clutterbuck A.J."/>
            <person name="Martinez D."/>
            <person name="Wogulis M."/>
            <person name="de Leon A.L."/>
            <person name="Rey M.W."/>
            <person name="Tsang A."/>
        </authorList>
    </citation>
    <scope>NUCLEOTIDE SEQUENCE [LARGE SCALE GENOMIC DNA]</scope>
    <source>
        <strain evidence="9">ATCC 42464 / BCRC 31852 / DSM 1799</strain>
    </source>
</reference>
<dbReference type="eggNOG" id="KOG0684">
    <property type="taxonomic scope" value="Eukaryota"/>
</dbReference>
<dbReference type="STRING" id="573729.G2QKF8"/>
<comment type="similarity">
    <text evidence="2">Belongs to the cytochrome P450 family.</text>
</comment>
<dbReference type="AlphaFoldDB" id="G2QKF8"/>
<dbReference type="Pfam" id="PF00067">
    <property type="entry name" value="p450"/>
    <property type="match status" value="1"/>
</dbReference>
<name>G2QKF8_THET4</name>
<proteinExistence type="inferred from homology"/>
<evidence type="ECO:0000256" key="4">
    <source>
        <dbReference type="ARBA" id="ARBA00023004"/>
    </source>
</evidence>
<dbReference type="OrthoDB" id="1470350at2759"/>
<dbReference type="EMBL" id="CP003006">
    <property type="protein sequence ID" value="AEO60064.1"/>
    <property type="molecule type" value="Genomic_DNA"/>
</dbReference>
<dbReference type="SUPFAM" id="SSF48264">
    <property type="entry name" value="Cytochrome P450"/>
    <property type="match status" value="1"/>
</dbReference>
<keyword evidence="5" id="KW-0560">Oxidoreductase</keyword>
<dbReference type="InterPro" id="IPR036396">
    <property type="entry name" value="Cyt_P450_sf"/>
</dbReference>
<keyword evidence="3 6" id="KW-0479">Metal-binding</keyword>
<dbReference type="GO" id="GO:0005506">
    <property type="term" value="F:iron ion binding"/>
    <property type="evidence" value="ECO:0007669"/>
    <property type="project" value="InterPro"/>
</dbReference>
<feature type="region of interest" description="Disordered" evidence="7">
    <location>
        <begin position="423"/>
        <end position="448"/>
    </location>
</feature>
<dbReference type="CDD" id="cd11040">
    <property type="entry name" value="CYP7_CYP8-like"/>
    <property type="match status" value="1"/>
</dbReference>
<dbReference type="PANTHER" id="PTHR47582">
    <property type="entry name" value="P450, PUTATIVE (EUROFUNG)-RELATED"/>
    <property type="match status" value="1"/>
</dbReference>
<dbReference type="GO" id="GO:0004497">
    <property type="term" value="F:monooxygenase activity"/>
    <property type="evidence" value="ECO:0007669"/>
    <property type="project" value="UniProtKB-KW"/>
</dbReference>
<dbReference type="InterPro" id="IPR002403">
    <property type="entry name" value="Cyt_P450_E_grp-IV"/>
</dbReference>
<dbReference type="PRINTS" id="PR00465">
    <property type="entry name" value="EP450IV"/>
</dbReference>
<dbReference type="PANTHER" id="PTHR47582:SF1">
    <property type="entry name" value="P450, PUTATIVE (EUROFUNG)-RELATED"/>
    <property type="match status" value="1"/>
</dbReference>
<dbReference type="InParanoid" id="G2QKF8"/>
<keyword evidence="5" id="KW-0503">Monooxygenase</keyword>
<keyword evidence="9" id="KW-1185">Reference proteome</keyword>
<gene>
    <name evidence="8" type="ORF">MYCTH_2308893</name>
</gene>
<comment type="cofactor">
    <cofactor evidence="1 6">
        <name>heme</name>
        <dbReference type="ChEBI" id="CHEBI:30413"/>
    </cofactor>
</comment>
<organism evidence="8 9">
    <name type="scientific">Thermothelomyces thermophilus (strain ATCC 42464 / BCRC 31852 / DSM 1799)</name>
    <name type="common">Sporotrichum thermophile</name>
    <dbReference type="NCBI Taxonomy" id="573729"/>
    <lineage>
        <taxon>Eukaryota</taxon>
        <taxon>Fungi</taxon>
        <taxon>Dikarya</taxon>
        <taxon>Ascomycota</taxon>
        <taxon>Pezizomycotina</taxon>
        <taxon>Sordariomycetes</taxon>
        <taxon>Sordariomycetidae</taxon>
        <taxon>Sordariales</taxon>
        <taxon>Chaetomiaceae</taxon>
        <taxon>Thermothelomyces</taxon>
    </lineage>
</organism>
<evidence type="ECO:0008006" key="10">
    <source>
        <dbReference type="Google" id="ProtNLM"/>
    </source>
</evidence>
<feature type="binding site" description="axial binding residue" evidence="6">
    <location>
        <position position="463"/>
    </location>
    <ligand>
        <name>heme</name>
        <dbReference type="ChEBI" id="CHEBI:30413"/>
    </ligand>
    <ligandPart>
        <name>Fe</name>
        <dbReference type="ChEBI" id="CHEBI:18248"/>
    </ligandPart>
</feature>
<evidence type="ECO:0000256" key="1">
    <source>
        <dbReference type="ARBA" id="ARBA00001971"/>
    </source>
</evidence>
<dbReference type="InterPro" id="IPR001128">
    <property type="entry name" value="Cyt_P450"/>
</dbReference>
<evidence type="ECO:0000256" key="2">
    <source>
        <dbReference type="ARBA" id="ARBA00010617"/>
    </source>
</evidence>
<evidence type="ECO:0000256" key="5">
    <source>
        <dbReference type="ARBA" id="ARBA00023033"/>
    </source>
</evidence>
<dbReference type="GO" id="GO:0016705">
    <property type="term" value="F:oxidoreductase activity, acting on paired donors, with incorporation or reduction of molecular oxygen"/>
    <property type="evidence" value="ECO:0007669"/>
    <property type="project" value="InterPro"/>
</dbReference>
<protein>
    <recommendedName>
        <fullName evidence="10">Cytochrome P450</fullName>
    </recommendedName>
</protein>
<evidence type="ECO:0000313" key="8">
    <source>
        <dbReference type="EMBL" id="AEO60064.1"/>
    </source>
</evidence>
<dbReference type="VEuPathDB" id="FungiDB:MYCTH_2308893"/>
<dbReference type="KEGG" id="mtm:MYCTH_2308893"/>
<evidence type="ECO:0000313" key="9">
    <source>
        <dbReference type="Proteomes" id="UP000007322"/>
    </source>
</evidence>